<evidence type="ECO:0000313" key="2">
    <source>
        <dbReference type="Proteomes" id="UP000789405"/>
    </source>
</evidence>
<dbReference type="AlphaFoldDB" id="A0A9N9NWC7"/>
<sequence length="199" mass="22758">ILPEVKQNEVENIASDNYQDDNYIMFGYLIVNNKYRISIRFSLSNRYGCQIIVHKSKNTSIPVGARVFWIMLAKGHGYFSRHTRNIKFVHGVETLSGKLPFTCNISMLNSGINSLSDSFIFTNFESKDLNKTLVLQGRLKGISNTNLNMQISESNVNEIQNNNLLDIAMRWCVVDTYQRSYIVTDIGEESFKLNDLKGL</sequence>
<proteinExistence type="predicted"/>
<name>A0A9N9NWC7_9GLOM</name>
<evidence type="ECO:0000313" key="1">
    <source>
        <dbReference type="EMBL" id="CAG8762900.1"/>
    </source>
</evidence>
<reference evidence="1" key="1">
    <citation type="submission" date="2021-06" db="EMBL/GenBank/DDBJ databases">
        <authorList>
            <person name="Kallberg Y."/>
            <person name="Tangrot J."/>
            <person name="Rosling A."/>
        </authorList>
    </citation>
    <scope>NUCLEOTIDE SEQUENCE</scope>
    <source>
        <strain evidence="1">MA453B</strain>
    </source>
</reference>
<protein>
    <submittedName>
        <fullName evidence="1">3080_t:CDS:1</fullName>
    </submittedName>
</protein>
<gene>
    <name evidence="1" type="ORF">DERYTH_LOCUS17984</name>
</gene>
<keyword evidence="2" id="KW-1185">Reference proteome</keyword>
<feature type="non-terminal residue" evidence="1">
    <location>
        <position position="1"/>
    </location>
</feature>
<organism evidence="1 2">
    <name type="scientific">Dentiscutata erythropus</name>
    <dbReference type="NCBI Taxonomy" id="1348616"/>
    <lineage>
        <taxon>Eukaryota</taxon>
        <taxon>Fungi</taxon>
        <taxon>Fungi incertae sedis</taxon>
        <taxon>Mucoromycota</taxon>
        <taxon>Glomeromycotina</taxon>
        <taxon>Glomeromycetes</taxon>
        <taxon>Diversisporales</taxon>
        <taxon>Gigasporaceae</taxon>
        <taxon>Dentiscutata</taxon>
    </lineage>
</organism>
<dbReference type="OrthoDB" id="10457229at2759"/>
<dbReference type="EMBL" id="CAJVPY010017641">
    <property type="protein sequence ID" value="CAG8762900.1"/>
    <property type="molecule type" value="Genomic_DNA"/>
</dbReference>
<comment type="caution">
    <text evidence="1">The sequence shown here is derived from an EMBL/GenBank/DDBJ whole genome shotgun (WGS) entry which is preliminary data.</text>
</comment>
<accession>A0A9N9NWC7</accession>
<dbReference type="Proteomes" id="UP000789405">
    <property type="component" value="Unassembled WGS sequence"/>
</dbReference>